<feature type="transmembrane region" description="Helical" evidence="2">
    <location>
        <begin position="12"/>
        <end position="30"/>
    </location>
</feature>
<dbReference type="GO" id="GO:0005886">
    <property type="term" value="C:plasma membrane"/>
    <property type="evidence" value="ECO:0007669"/>
    <property type="project" value="TreeGrafter"/>
</dbReference>
<dbReference type="AlphaFoldDB" id="A0A1M6QGT6"/>
<organism evidence="4 5">
    <name type="scientific">Bradyrhizobium lablabi</name>
    <dbReference type="NCBI Taxonomy" id="722472"/>
    <lineage>
        <taxon>Bacteria</taxon>
        <taxon>Pseudomonadati</taxon>
        <taxon>Pseudomonadota</taxon>
        <taxon>Alphaproteobacteria</taxon>
        <taxon>Hyphomicrobiales</taxon>
        <taxon>Nitrobacteraceae</taxon>
        <taxon>Bradyrhizobium</taxon>
    </lineage>
</organism>
<name>A0A1M6QGT6_9BRAD</name>
<dbReference type="PANTHER" id="PTHR30441">
    <property type="entry name" value="DUF748 DOMAIN-CONTAINING PROTEIN"/>
    <property type="match status" value="1"/>
</dbReference>
<feature type="domain" description="AsmA" evidence="3">
    <location>
        <begin position="344"/>
        <end position="528"/>
    </location>
</feature>
<dbReference type="EMBL" id="LT670844">
    <property type="protein sequence ID" value="SHK19459.1"/>
    <property type="molecule type" value="Genomic_DNA"/>
</dbReference>
<protein>
    <submittedName>
        <fullName evidence="4">AsmA protein</fullName>
    </submittedName>
</protein>
<dbReference type="GO" id="GO:0090313">
    <property type="term" value="P:regulation of protein targeting to membrane"/>
    <property type="evidence" value="ECO:0007669"/>
    <property type="project" value="TreeGrafter"/>
</dbReference>
<dbReference type="InterPro" id="IPR007844">
    <property type="entry name" value="AsmA"/>
</dbReference>
<reference evidence="4 5" key="1">
    <citation type="submission" date="2016-11" db="EMBL/GenBank/DDBJ databases">
        <authorList>
            <person name="Jaros S."/>
            <person name="Januszkiewicz K."/>
            <person name="Wedrychowicz H."/>
        </authorList>
    </citation>
    <scope>NUCLEOTIDE SEQUENCE [LARGE SCALE GENOMIC DNA]</scope>
    <source>
        <strain evidence="4 5">GAS499</strain>
    </source>
</reference>
<evidence type="ECO:0000256" key="1">
    <source>
        <dbReference type="SAM" id="MobiDB-lite"/>
    </source>
</evidence>
<dbReference type="Proteomes" id="UP000189935">
    <property type="component" value="Chromosome I"/>
</dbReference>
<dbReference type="RefSeq" id="WP_079538542.1">
    <property type="nucleotide sequence ID" value="NZ_LT670844.1"/>
</dbReference>
<feature type="compositionally biased region" description="Low complexity" evidence="1">
    <location>
        <begin position="630"/>
        <end position="649"/>
    </location>
</feature>
<dbReference type="Pfam" id="PF05170">
    <property type="entry name" value="AsmA"/>
    <property type="match status" value="2"/>
</dbReference>
<sequence>MAQGMKRLGTPIAALLGLALVGLIATSWFLNRDALRQAVEAQIRAVTGLDLVVRGTIDVSVFPASYVSFHDVGLKGSAAADPALSVDVLTANLRLLPLLLQRFEIADVMMLRPHIRVIREADGESNWTPFIDTIVRNMKPGADNQLSFSEIRIQDGVLDYEDASNHLAEQLGAIDLSLAWPSISRSFAATGQFDWRGERVDGSISASDFVAALSGDRSGLKARLASAPLKLAFDGTVADRTSMMMEGTLTIDTPSLRNAMRWTGQAPPGAGGFGRFALKARANVVGPSIALTNVNVELDGNVAEGVMTYANNGRQTLQATLAAGNLDFTPYISTFRLLASGAHDWNRQLFDLNSLSTTDLDMRLSAAQVTVGPTKLGRTALGANLRGGALALSVGEAQMYGGIARGSFGVARSDAVADVKAQFQFIDVDLQQLATELFGVTRLSGRGNLNVSLVASGSSPFGLVSSLDGTATLTGHDGAIAGVNAEQLLKRLERRPLSGGGNFRQGSTPFDKLTIAVKFADGIATAQDVHVEGPAARMVLTGTASVPAREYDLKGVASLTSQSATPGFELPFVVQGPWDDPLIFPDPESLIRRSPAAGALLNAVKDRKTRDAVRSVLERFTGGGQKDATPDAAATAPAGAPAADASKPN</sequence>
<gene>
    <name evidence="4" type="ORF">SAMN05444159_2669</name>
</gene>
<keyword evidence="2" id="KW-0812">Transmembrane</keyword>
<feature type="domain" description="AsmA" evidence="3">
    <location>
        <begin position="6"/>
        <end position="204"/>
    </location>
</feature>
<accession>A0A1M6QGT6</accession>
<keyword evidence="2" id="KW-1133">Transmembrane helix</keyword>
<dbReference type="InterPro" id="IPR052894">
    <property type="entry name" value="AsmA-related"/>
</dbReference>
<feature type="region of interest" description="Disordered" evidence="1">
    <location>
        <begin position="619"/>
        <end position="649"/>
    </location>
</feature>
<dbReference type="PANTHER" id="PTHR30441:SF4">
    <property type="entry name" value="PROTEIN ASMA"/>
    <property type="match status" value="1"/>
</dbReference>
<proteinExistence type="predicted"/>
<evidence type="ECO:0000256" key="2">
    <source>
        <dbReference type="SAM" id="Phobius"/>
    </source>
</evidence>
<evidence type="ECO:0000259" key="3">
    <source>
        <dbReference type="Pfam" id="PF05170"/>
    </source>
</evidence>
<evidence type="ECO:0000313" key="5">
    <source>
        <dbReference type="Proteomes" id="UP000189935"/>
    </source>
</evidence>
<evidence type="ECO:0000313" key="4">
    <source>
        <dbReference type="EMBL" id="SHK19459.1"/>
    </source>
</evidence>
<keyword evidence="2" id="KW-0472">Membrane</keyword>